<reference evidence="12" key="1">
    <citation type="submission" date="2014-02" db="EMBL/GenBank/DDBJ databases">
        <authorList>
            <person name="Genoscope - CEA"/>
        </authorList>
    </citation>
    <scope>NUCLEOTIDE SEQUENCE</scope>
    <source>
        <strain evidence="12">LS3</strain>
    </source>
</reference>
<keyword evidence="2" id="KW-0963">Cytoplasm</keyword>
<dbReference type="InterPro" id="IPR056752">
    <property type="entry name" value="EFL1"/>
</dbReference>
<dbReference type="InterPro" id="IPR027417">
    <property type="entry name" value="P-loop_NTPase"/>
</dbReference>
<organism evidence="12">
    <name type="scientific">Blastobotrys adeninivorans</name>
    <name type="common">Yeast</name>
    <name type="synonym">Arxula adeninivorans</name>
    <dbReference type="NCBI Taxonomy" id="409370"/>
    <lineage>
        <taxon>Eukaryota</taxon>
        <taxon>Fungi</taxon>
        <taxon>Dikarya</taxon>
        <taxon>Ascomycota</taxon>
        <taxon>Saccharomycotina</taxon>
        <taxon>Dipodascomycetes</taxon>
        <taxon>Dipodascales</taxon>
        <taxon>Trichomonascaceae</taxon>
        <taxon>Blastobotrys</taxon>
    </lineage>
</organism>
<dbReference type="SMART" id="SM00838">
    <property type="entry name" value="EFG_C"/>
    <property type="match status" value="1"/>
</dbReference>
<dbReference type="InterPro" id="IPR053905">
    <property type="entry name" value="EF-G-like_DII"/>
</dbReference>
<dbReference type="Pfam" id="PF25118">
    <property type="entry name" value="EFL1"/>
    <property type="match status" value="1"/>
</dbReference>
<comment type="catalytic activity">
    <reaction evidence="7">
        <text>GTP + H2O = GDP + phosphate + H(+)</text>
        <dbReference type="Rhea" id="RHEA:19669"/>
        <dbReference type="ChEBI" id="CHEBI:15377"/>
        <dbReference type="ChEBI" id="CHEBI:15378"/>
        <dbReference type="ChEBI" id="CHEBI:37565"/>
        <dbReference type="ChEBI" id="CHEBI:43474"/>
        <dbReference type="ChEBI" id="CHEBI:58189"/>
    </reaction>
</comment>
<keyword evidence="4" id="KW-0547">Nucleotide-binding</keyword>
<dbReference type="Gene3D" id="3.90.1430.10">
    <property type="entry name" value="Yeast translation eEF2 (G' domain)"/>
    <property type="match status" value="1"/>
</dbReference>
<feature type="region of interest" description="Disordered" evidence="10">
    <location>
        <begin position="460"/>
        <end position="479"/>
    </location>
</feature>
<dbReference type="Gene3D" id="2.40.30.10">
    <property type="entry name" value="Translation factors"/>
    <property type="match status" value="1"/>
</dbReference>
<dbReference type="InterPro" id="IPR035647">
    <property type="entry name" value="EFG_III/V"/>
</dbReference>
<dbReference type="PANTHER" id="PTHR42908">
    <property type="entry name" value="TRANSLATION ELONGATION FACTOR-RELATED"/>
    <property type="match status" value="1"/>
</dbReference>
<evidence type="ECO:0000256" key="8">
    <source>
        <dbReference type="ARBA" id="ARBA00068031"/>
    </source>
</evidence>
<dbReference type="CDD" id="cd16261">
    <property type="entry name" value="EF2_snRNP_III"/>
    <property type="match status" value="1"/>
</dbReference>
<dbReference type="AlphaFoldDB" id="A0A060T1Z3"/>
<keyword evidence="5" id="KW-0378">Hydrolase</keyword>
<keyword evidence="3" id="KW-0690">Ribosome biogenesis</keyword>
<dbReference type="FunFam" id="3.40.50.300:FF:000746">
    <property type="entry name" value="Ribosome assembly protein 1"/>
    <property type="match status" value="1"/>
</dbReference>
<dbReference type="PRINTS" id="PR00315">
    <property type="entry name" value="ELONGATNFCT"/>
</dbReference>
<dbReference type="CDD" id="cd01681">
    <property type="entry name" value="aeEF2_snRNP_like_IV"/>
    <property type="match status" value="1"/>
</dbReference>
<dbReference type="GO" id="GO:0005525">
    <property type="term" value="F:GTP binding"/>
    <property type="evidence" value="ECO:0007669"/>
    <property type="project" value="UniProtKB-KW"/>
</dbReference>
<dbReference type="GO" id="GO:0043022">
    <property type="term" value="F:ribosome binding"/>
    <property type="evidence" value="ECO:0007669"/>
    <property type="project" value="TreeGrafter"/>
</dbReference>
<evidence type="ECO:0000256" key="2">
    <source>
        <dbReference type="ARBA" id="ARBA00022490"/>
    </source>
</evidence>
<dbReference type="Pfam" id="PF00679">
    <property type="entry name" value="EFG_C"/>
    <property type="match status" value="1"/>
</dbReference>
<dbReference type="InterPro" id="IPR005225">
    <property type="entry name" value="Small_GTP-bd"/>
</dbReference>
<dbReference type="Gene3D" id="3.30.70.240">
    <property type="match status" value="1"/>
</dbReference>
<dbReference type="SMR" id="A0A060T1Z3"/>
<dbReference type="GO" id="GO:0003924">
    <property type="term" value="F:GTPase activity"/>
    <property type="evidence" value="ECO:0007669"/>
    <property type="project" value="InterPro"/>
</dbReference>
<evidence type="ECO:0000256" key="10">
    <source>
        <dbReference type="SAM" id="MobiDB-lite"/>
    </source>
</evidence>
<dbReference type="GO" id="GO:0042256">
    <property type="term" value="P:cytosolic ribosome assembly"/>
    <property type="evidence" value="ECO:0007669"/>
    <property type="project" value="TreeGrafter"/>
</dbReference>
<dbReference type="SUPFAM" id="SSF54980">
    <property type="entry name" value="EF-G C-terminal domain-like"/>
    <property type="match status" value="2"/>
</dbReference>
<gene>
    <name evidence="12" type="ORF">GNLVRS02_ARAD1C20746g</name>
</gene>
<dbReference type="FunFam" id="3.30.70.870:FF:000002">
    <property type="entry name" value="Translation elongation factor 2"/>
    <property type="match status" value="1"/>
</dbReference>
<dbReference type="Gene3D" id="3.40.50.300">
    <property type="entry name" value="P-loop containing nucleotide triphosphate hydrolases"/>
    <property type="match status" value="1"/>
</dbReference>
<evidence type="ECO:0000256" key="4">
    <source>
        <dbReference type="ARBA" id="ARBA00022741"/>
    </source>
</evidence>
<evidence type="ECO:0000313" key="12">
    <source>
        <dbReference type="EMBL" id="CDP34799.1"/>
    </source>
</evidence>
<dbReference type="Pfam" id="PF00009">
    <property type="entry name" value="GTP_EFTU"/>
    <property type="match status" value="1"/>
</dbReference>
<dbReference type="PROSITE" id="PS51722">
    <property type="entry name" value="G_TR_2"/>
    <property type="match status" value="1"/>
</dbReference>
<comment type="subcellular location">
    <subcellularLocation>
        <location evidence="1">Cytoplasm</location>
    </subcellularLocation>
</comment>
<evidence type="ECO:0000256" key="6">
    <source>
        <dbReference type="ARBA" id="ARBA00023134"/>
    </source>
</evidence>
<dbReference type="InterPro" id="IPR020568">
    <property type="entry name" value="Ribosomal_Su5_D2-typ_SF"/>
</dbReference>
<evidence type="ECO:0000256" key="9">
    <source>
        <dbReference type="ARBA" id="ARBA00081809"/>
    </source>
</evidence>
<dbReference type="CDD" id="cd01885">
    <property type="entry name" value="EF2"/>
    <property type="match status" value="1"/>
</dbReference>
<dbReference type="Pfam" id="PF22042">
    <property type="entry name" value="EF-G_D2"/>
    <property type="match status" value="1"/>
</dbReference>
<dbReference type="GO" id="GO:1990904">
    <property type="term" value="C:ribonucleoprotein complex"/>
    <property type="evidence" value="ECO:0007669"/>
    <property type="project" value="TreeGrafter"/>
</dbReference>
<dbReference type="CDD" id="cd04096">
    <property type="entry name" value="eEF2_snRNP_like_C"/>
    <property type="match status" value="1"/>
</dbReference>
<proteinExistence type="predicted"/>
<dbReference type="EMBL" id="HG937693">
    <property type="protein sequence ID" value="CDP34799.1"/>
    <property type="molecule type" value="Genomic_DNA"/>
</dbReference>
<dbReference type="InterPro" id="IPR000640">
    <property type="entry name" value="EFG_V-like"/>
</dbReference>
<sequence length="1025" mass="113364">MAISPQFLVRLQSRPDLIRNICILAHVDHGKTTLSDNLLASNGIISQSLQGKIRYLDSRPDEQARGITMESSAISLYFKVASRSAEKEDPTVNEYLINLIDSPGHIDFSSEVSTASRLCDGAVIVVDVVEGVSPQTVTVLRQAWEEKMKPILVINKFDRLITELQMTPLEAYTHVSKLIEQVNAVVGSFFAGQRMEEDMKWRERLERLQASGDSAQQGQEFVESSDDDIYFAPEMNNVVFGSAVDGWGFNIAQFAAIYARRLGMNRQKLEKVLWGDYYYDPKNKIVIPGSKRKPGSKLSKPLFVQFVLDNIWAVYDSTVLNRDPEKSSKIISSLDLKVPQHLLKSKDTRALLLAIMGSWIPMSRSILLSVTDCLPSPVTAQKERTSGMLEATPGYKSIDSGVSDAMIACDPKGPVTAYISKVVSVPEKDIPTEADLEKVAKTDAIDDLRERSRRARELAQALNTGGGSGDSNGLTESMDNLDIDSESSPADEAVSEKLIGFARVFSGTVEVGQQYSLLSPRYNPASNEEEDKTAVTITGLYLLMGRDLIPIKKAPAGSIVGIAGLDGYILKTGTLVSNNIQGPNLASTNFTAPPILRVAIEPADPTKIPQLEEGLKLLNMSDPCVQIFTQDNGELILATAGELHLERCIKDLKERFAKVDVHYSKPIVPYRETITTGGEWKSENGDPRGYVRMQVETLELVWQITPLPTDISDFLSANGNVIRGLVERQSDRPQEKRQDVDDMVLEEVERDDDKIEAFGGLLDDLFAKTKQQHKVEDIVSFGPKRTGANVFFDSTGLISKRLCSGDRNINHCVYEDNIVHGFQQAMAKGPLVAEPLEGVACILVSLEERKDEQDDDSAGASTSARGRVISATREAIHQGVSDWSPRLKLATYMCEIQAPAEVLGRVYGVITRRRGRVLSEDMKEGTPFFTVRASLPVAESFGFSEEIRKRTSGAANPQLVFAGFEVLDQDPFWVPTTEEELEELGELADRENIAMKYVQGIRKRKGLSTLQKLVDSADKQRTMKR</sequence>
<dbReference type="GO" id="GO:0005829">
    <property type="term" value="C:cytosol"/>
    <property type="evidence" value="ECO:0007669"/>
    <property type="project" value="TreeGrafter"/>
</dbReference>
<dbReference type="SUPFAM" id="SSF54211">
    <property type="entry name" value="Ribosomal protein S5 domain 2-like"/>
    <property type="match status" value="1"/>
</dbReference>
<protein>
    <recommendedName>
        <fullName evidence="8">Ribosome assembly protein 1</fullName>
    </recommendedName>
    <alternativeName>
        <fullName evidence="9">Elongation factor-like 1</fullName>
    </alternativeName>
</protein>
<keyword evidence="6" id="KW-0342">GTP-binding</keyword>
<dbReference type="PANTHER" id="PTHR42908:SF3">
    <property type="entry name" value="ELONGATION FACTOR-LIKE GTPASE 1"/>
    <property type="match status" value="1"/>
</dbReference>
<dbReference type="InterPro" id="IPR014721">
    <property type="entry name" value="Ribsml_uS5_D2-typ_fold_subgr"/>
</dbReference>
<dbReference type="NCBIfam" id="TIGR00231">
    <property type="entry name" value="small_GTP"/>
    <property type="match status" value="1"/>
</dbReference>
<dbReference type="PhylomeDB" id="A0A060T1Z3"/>
<evidence type="ECO:0000256" key="5">
    <source>
        <dbReference type="ARBA" id="ARBA00022801"/>
    </source>
</evidence>
<evidence type="ECO:0000259" key="11">
    <source>
        <dbReference type="PROSITE" id="PS51722"/>
    </source>
</evidence>
<evidence type="ECO:0000256" key="1">
    <source>
        <dbReference type="ARBA" id="ARBA00004496"/>
    </source>
</evidence>
<name>A0A060T1Z3_BLAAD</name>
<feature type="domain" description="Tr-type G" evidence="11">
    <location>
        <begin position="16"/>
        <end position="268"/>
    </location>
</feature>
<evidence type="ECO:0000256" key="3">
    <source>
        <dbReference type="ARBA" id="ARBA00022517"/>
    </source>
</evidence>
<evidence type="ECO:0000256" key="7">
    <source>
        <dbReference type="ARBA" id="ARBA00048548"/>
    </source>
</evidence>
<accession>A0A060T1Z3</accession>
<dbReference type="SUPFAM" id="SSF52540">
    <property type="entry name" value="P-loop containing nucleoside triphosphate hydrolases"/>
    <property type="match status" value="1"/>
</dbReference>
<dbReference type="CDD" id="cd16268">
    <property type="entry name" value="EF2_II"/>
    <property type="match status" value="1"/>
</dbReference>
<dbReference type="InterPro" id="IPR000795">
    <property type="entry name" value="T_Tr_GTP-bd_dom"/>
</dbReference>
<dbReference type="SUPFAM" id="SSF50447">
    <property type="entry name" value="Translation proteins"/>
    <property type="match status" value="1"/>
</dbReference>
<dbReference type="Gene3D" id="3.30.230.10">
    <property type="match status" value="1"/>
</dbReference>
<dbReference type="FunFam" id="3.30.70.240:FF:000006">
    <property type="entry name" value="Elongation factor like GTPase 1"/>
    <property type="match status" value="1"/>
</dbReference>
<dbReference type="InterPro" id="IPR009000">
    <property type="entry name" value="Transl_B-barrel_sf"/>
</dbReference>
<dbReference type="InterPro" id="IPR041095">
    <property type="entry name" value="EFG_II"/>
</dbReference>
<dbReference type="FunFam" id="3.90.1430.10:FF:000002">
    <property type="entry name" value="Elongation factor like GTPase 1"/>
    <property type="match status" value="1"/>
</dbReference>
<dbReference type="Pfam" id="PF14492">
    <property type="entry name" value="EFG_III"/>
    <property type="match status" value="1"/>
</dbReference>
<reference evidence="12" key="2">
    <citation type="submission" date="2014-06" db="EMBL/GenBank/DDBJ databases">
        <title>The complete genome of Blastobotrys (Arxula) adeninivorans LS3 - a yeast of biotechnological interest.</title>
        <authorList>
            <person name="Kunze G."/>
            <person name="Gaillardin C."/>
            <person name="Czernicka M."/>
            <person name="Durrens P."/>
            <person name="Martin T."/>
            <person name="Boer E."/>
            <person name="Gabaldon T."/>
            <person name="Cruz J."/>
            <person name="Talla E."/>
            <person name="Marck C."/>
            <person name="Goffeau A."/>
            <person name="Barbe V."/>
            <person name="Baret P."/>
            <person name="Baronian K."/>
            <person name="Beier S."/>
            <person name="Bleykasten C."/>
            <person name="Bode R."/>
            <person name="Casaregola S."/>
            <person name="Despons L."/>
            <person name="Fairhead C."/>
            <person name="Giersberg M."/>
            <person name="Gierski P."/>
            <person name="Hahnel U."/>
            <person name="Hartmann A."/>
            <person name="Jankowska D."/>
            <person name="Jubin C."/>
            <person name="Jung P."/>
            <person name="Lafontaine I."/>
            <person name="Leh-Louis V."/>
            <person name="Lemaire M."/>
            <person name="Marcet-Houben M."/>
            <person name="Mascher M."/>
            <person name="Morel G."/>
            <person name="Richard G.-F."/>
            <person name="Riechen J."/>
            <person name="Sacerdot C."/>
            <person name="Sarkar A."/>
            <person name="Savel G."/>
            <person name="Schacherer J."/>
            <person name="Sherman D."/>
            <person name="Straub M.-L."/>
            <person name="Stein N."/>
            <person name="Thierry A."/>
            <person name="Trautwein-Schult A."/>
            <person name="Westhof E."/>
            <person name="Worch S."/>
            <person name="Dujon B."/>
            <person name="Souciet J.-L."/>
            <person name="Wincker P."/>
            <person name="Scholz U."/>
            <person name="Neuveglise N."/>
        </authorList>
    </citation>
    <scope>NUCLEOTIDE SEQUENCE</scope>
    <source>
        <strain evidence="12">LS3</strain>
    </source>
</reference>
<dbReference type="Gene3D" id="3.30.70.870">
    <property type="entry name" value="Elongation Factor G (Translational Gtpase), domain 3"/>
    <property type="match status" value="1"/>
</dbReference>